<name>A0A2N9XAQ8_9NEIS</name>
<dbReference type="Proteomes" id="UP000229970">
    <property type="component" value="Unassembled WGS sequence"/>
</dbReference>
<comment type="caution">
    <text evidence="1">The sequence shown here is derived from an EMBL/GenBank/DDBJ whole genome shotgun (WGS) entry which is preliminary data.</text>
</comment>
<dbReference type="InterPro" id="IPR045646">
    <property type="entry name" value="DUF6402"/>
</dbReference>
<dbReference type="Pfam" id="PF19940">
    <property type="entry name" value="DUF6402"/>
    <property type="match status" value="1"/>
</dbReference>
<sequence length="93" mass="10580">MREVDTLIVVNTTKIGDYLWGFGETIDDYFGAIGKANLKVAPQGYQDKFQGKDVFITEAIGFYIKDSYDFLDNEFLGVWNKKASSAKNKHCNR</sequence>
<evidence type="ECO:0000313" key="1">
    <source>
        <dbReference type="EMBL" id="PIT43521.1"/>
    </source>
</evidence>
<reference evidence="1 2" key="1">
    <citation type="journal article" date="2017" name="MBio">
        <title>Type VI secretion-mediated competition in the bee gut microbiome.</title>
        <authorList>
            <person name="Steele M.I."/>
            <person name="Kwong W.K."/>
            <person name="Powell J.E."/>
            <person name="Whiteley M."/>
            <person name="Moran N.A."/>
        </authorList>
    </citation>
    <scope>NUCLEOTIDE SEQUENCE [LARGE SCALE GENOMIC DNA]</scope>
    <source>
        <strain evidence="1 2">Ruf1-X</strain>
    </source>
</reference>
<dbReference type="EMBL" id="MEIP01000031">
    <property type="protein sequence ID" value="PIT43521.1"/>
    <property type="molecule type" value="Genomic_DNA"/>
</dbReference>
<gene>
    <name evidence="1" type="ORF">BHC46_12580</name>
</gene>
<accession>A0A2N9XAQ8</accession>
<proteinExistence type="predicted"/>
<evidence type="ECO:0000313" key="2">
    <source>
        <dbReference type="Proteomes" id="UP000229970"/>
    </source>
</evidence>
<organism evidence="1 2">
    <name type="scientific">Snodgrassella alvi</name>
    <dbReference type="NCBI Taxonomy" id="1196083"/>
    <lineage>
        <taxon>Bacteria</taxon>
        <taxon>Pseudomonadati</taxon>
        <taxon>Pseudomonadota</taxon>
        <taxon>Betaproteobacteria</taxon>
        <taxon>Neisseriales</taxon>
        <taxon>Neisseriaceae</taxon>
        <taxon>Snodgrassella</taxon>
    </lineage>
</organism>
<dbReference type="AlphaFoldDB" id="A0A2N9XAQ8"/>
<protein>
    <submittedName>
        <fullName evidence="1">Uncharacterized protein</fullName>
    </submittedName>
</protein>